<dbReference type="GO" id="GO:0016787">
    <property type="term" value="F:hydrolase activity"/>
    <property type="evidence" value="ECO:0007669"/>
    <property type="project" value="UniProtKB-KW"/>
</dbReference>
<evidence type="ECO:0000259" key="4">
    <source>
        <dbReference type="PROSITE" id="PS51084"/>
    </source>
</evidence>
<dbReference type="AlphaFoldDB" id="A0A1S1V8U4"/>
<dbReference type="Gene3D" id="3.30.428.10">
    <property type="entry name" value="HIT-like"/>
    <property type="match status" value="1"/>
</dbReference>
<keyword evidence="6" id="KW-1185">Reference proteome</keyword>
<evidence type="ECO:0000256" key="1">
    <source>
        <dbReference type="PIRSR" id="PIRSR601310-1"/>
    </source>
</evidence>
<dbReference type="PRINTS" id="PR00332">
    <property type="entry name" value="HISTRIAD"/>
</dbReference>
<dbReference type="InterPro" id="IPR019808">
    <property type="entry name" value="Histidine_triad_CS"/>
</dbReference>
<dbReference type="CDD" id="cd01276">
    <property type="entry name" value="PKCI_related"/>
    <property type="match status" value="1"/>
</dbReference>
<comment type="caution">
    <text evidence="5">The sequence shown here is derived from an EMBL/GenBank/DDBJ whole genome shotgun (WGS) entry which is preliminary data.</text>
</comment>
<accession>A0A1S1V8U4</accession>
<evidence type="ECO:0000313" key="5">
    <source>
        <dbReference type="EMBL" id="OHW62557.1"/>
    </source>
</evidence>
<dbReference type="InterPro" id="IPR001310">
    <property type="entry name" value="Histidine_triad_HIT"/>
</dbReference>
<feature type="active site" description="Tele-AMP-histidine intermediate" evidence="1">
    <location>
        <position position="100"/>
    </location>
</feature>
<keyword evidence="5" id="KW-0378">Hydrolase</keyword>
<dbReference type="EMBL" id="MKIE01000003">
    <property type="protein sequence ID" value="OHW62557.1"/>
    <property type="molecule type" value="Genomic_DNA"/>
</dbReference>
<dbReference type="PANTHER" id="PTHR23089">
    <property type="entry name" value="HISTIDINE TRIAD HIT PROTEIN"/>
    <property type="match status" value="1"/>
</dbReference>
<evidence type="ECO:0000313" key="6">
    <source>
        <dbReference type="Proteomes" id="UP000180254"/>
    </source>
</evidence>
<dbReference type="OrthoDB" id="9784774at2"/>
<evidence type="ECO:0000256" key="2">
    <source>
        <dbReference type="PIRSR" id="PIRSR601310-3"/>
    </source>
</evidence>
<organism evidence="5 6">
    <name type="scientific">Andreesenia angusta</name>
    <dbReference type="NCBI Taxonomy" id="39480"/>
    <lineage>
        <taxon>Bacteria</taxon>
        <taxon>Bacillati</taxon>
        <taxon>Bacillota</taxon>
        <taxon>Tissierellia</taxon>
        <taxon>Tissierellales</taxon>
        <taxon>Gottschalkiaceae</taxon>
        <taxon>Andreesenia</taxon>
    </lineage>
</organism>
<protein>
    <submittedName>
        <fullName evidence="5">HIT-like protein HinT</fullName>
        <ecNumber evidence="5">3.-.-.-</ecNumber>
    </submittedName>
</protein>
<proteinExistence type="predicted"/>
<reference evidence="5 6" key="1">
    <citation type="submission" date="2016-09" db="EMBL/GenBank/DDBJ databases">
        <title>Genome sequence of Eubacterium angustum.</title>
        <authorList>
            <person name="Poehlein A."/>
            <person name="Daniel R."/>
        </authorList>
    </citation>
    <scope>NUCLEOTIDE SEQUENCE [LARGE SCALE GENOMIC DNA]</scope>
    <source>
        <strain evidence="5 6">DSM 1989</strain>
    </source>
</reference>
<dbReference type="Pfam" id="PF01230">
    <property type="entry name" value="HIT"/>
    <property type="match status" value="1"/>
</dbReference>
<dbReference type="EC" id="3.-.-.-" evidence="5"/>
<feature type="domain" description="HIT" evidence="4">
    <location>
        <begin position="5"/>
        <end position="114"/>
    </location>
</feature>
<dbReference type="SUPFAM" id="SSF54197">
    <property type="entry name" value="HIT-like"/>
    <property type="match status" value="1"/>
</dbReference>
<dbReference type="InterPro" id="IPR011146">
    <property type="entry name" value="HIT-like"/>
</dbReference>
<dbReference type="STRING" id="39480.EUAN_11220"/>
<dbReference type="PROSITE" id="PS00892">
    <property type="entry name" value="HIT_1"/>
    <property type="match status" value="1"/>
</dbReference>
<dbReference type="RefSeq" id="WP_071062529.1">
    <property type="nucleotide sequence ID" value="NZ_MKIE01000003.1"/>
</dbReference>
<dbReference type="InterPro" id="IPR036265">
    <property type="entry name" value="HIT-like_sf"/>
</dbReference>
<gene>
    <name evidence="5" type="primary">hinT</name>
    <name evidence="5" type="ORF">EUAN_11220</name>
</gene>
<sequence>MENCIFCKIVAGEIPSQKVYEDDTILAFKDIDPKAPVHTIVIPKAHIASLNEVDGDNLKDIAHLISKIPQIAKEQGVDASGYRVVNNIGRDGGQTVAHIHFHILGGRALQWPPG</sequence>
<dbReference type="PROSITE" id="PS51084">
    <property type="entry name" value="HIT_2"/>
    <property type="match status" value="1"/>
</dbReference>
<dbReference type="Proteomes" id="UP000180254">
    <property type="component" value="Unassembled WGS sequence"/>
</dbReference>
<feature type="short sequence motif" description="Histidine triad motif" evidence="2 3">
    <location>
        <begin position="98"/>
        <end position="102"/>
    </location>
</feature>
<name>A0A1S1V8U4_9FIRM</name>
<evidence type="ECO:0000256" key="3">
    <source>
        <dbReference type="PROSITE-ProRule" id="PRU00464"/>
    </source>
</evidence>